<dbReference type="AlphaFoldDB" id="A0A4U0XTJ5"/>
<dbReference type="InterPro" id="IPR011009">
    <property type="entry name" value="Kinase-like_dom_sf"/>
</dbReference>
<dbReference type="EMBL" id="NAJN01000115">
    <property type="protein sequence ID" value="TKA79048.1"/>
    <property type="molecule type" value="Genomic_DNA"/>
</dbReference>
<name>A0A4U0XTJ5_9PEZI</name>
<evidence type="ECO:0000313" key="8">
    <source>
        <dbReference type="EMBL" id="TKA79048.1"/>
    </source>
</evidence>
<dbReference type="InterPro" id="IPR008271">
    <property type="entry name" value="Ser/Thr_kinase_AS"/>
</dbReference>
<dbReference type="CDD" id="cd00060">
    <property type="entry name" value="FHA"/>
    <property type="match status" value="1"/>
</dbReference>
<dbReference type="CDD" id="cd05117">
    <property type="entry name" value="STKc_CAMK"/>
    <property type="match status" value="1"/>
</dbReference>
<feature type="binding site" evidence="4">
    <location>
        <position position="311"/>
    </location>
    <ligand>
        <name>ATP</name>
        <dbReference type="ChEBI" id="CHEBI:30616"/>
    </ligand>
</feature>
<dbReference type="InterPro" id="IPR000719">
    <property type="entry name" value="Prot_kinase_dom"/>
</dbReference>
<dbReference type="InterPro" id="IPR008984">
    <property type="entry name" value="SMAD_FHA_dom_sf"/>
</dbReference>
<evidence type="ECO:0000313" key="9">
    <source>
        <dbReference type="Proteomes" id="UP000308768"/>
    </source>
</evidence>
<dbReference type="Pfam" id="PF00498">
    <property type="entry name" value="FHA"/>
    <property type="match status" value="1"/>
</dbReference>
<feature type="compositionally biased region" description="Basic and acidic residues" evidence="5">
    <location>
        <begin position="54"/>
        <end position="65"/>
    </location>
</feature>
<evidence type="ECO:0000256" key="1">
    <source>
        <dbReference type="ARBA" id="ARBA00005575"/>
    </source>
</evidence>
<comment type="similarity">
    <text evidence="1">Belongs to the protein kinase superfamily. CAMK Ser/Thr protein kinase family. CHEK2 subfamily.</text>
</comment>
<comment type="caution">
    <text evidence="8">The sequence shown here is derived from an EMBL/GenBank/DDBJ whole genome shotgun (WGS) entry which is preliminary data.</text>
</comment>
<feature type="region of interest" description="Disordered" evidence="5">
    <location>
        <begin position="603"/>
        <end position="664"/>
    </location>
</feature>
<dbReference type="Gene3D" id="2.60.200.20">
    <property type="match status" value="1"/>
</dbReference>
<organism evidence="8 9">
    <name type="scientific">Cryomyces minteri</name>
    <dbReference type="NCBI Taxonomy" id="331657"/>
    <lineage>
        <taxon>Eukaryota</taxon>
        <taxon>Fungi</taxon>
        <taxon>Dikarya</taxon>
        <taxon>Ascomycota</taxon>
        <taxon>Pezizomycotina</taxon>
        <taxon>Dothideomycetes</taxon>
        <taxon>Dothideomycetes incertae sedis</taxon>
        <taxon>Cryomyces</taxon>
    </lineage>
</organism>
<reference evidence="8 9" key="1">
    <citation type="submission" date="2017-03" db="EMBL/GenBank/DDBJ databases">
        <title>Genomes of endolithic fungi from Antarctica.</title>
        <authorList>
            <person name="Coleine C."/>
            <person name="Masonjones S."/>
            <person name="Stajich J.E."/>
        </authorList>
    </citation>
    <scope>NUCLEOTIDE SEQUENCE [LARGE SCALE GENOMIC DNA]</scope>
    <source>
        <strain evidence="8 9">CCFEE 5187</strain>
    </source>
</reference>
<dbReference type="PROSITE" id="PS00108">
    <property type="entry name" value="PROTEIN_KINASE_ST"/>
    <property type="match status" value="1"/>
</dbReference>
<dbReference type="PROSITE" id="PS00107">
    <property type="entry name" value="PROTEIN_KINASE_ATP"/>
    <property type="match status" value="1"/>
</dbReference>
<keyword evidence="2 4" id="KW-0547">Nucleotide-binding</keyword>
<dbReference type="FunFam" id="1.10.510.10:FF:001380">
    <property type="entry name" value="Checkpoint kinase 2-like protein"/>
    <property type="match status" value="1"/>
</dbReference>
<dbReference type="GO" id="GO:0004672">
    <property type="term" value="F:protein kinase activity"/>
    <property type="evidence" value="ECO:0007669"/>
    <property type="project" value="InterPro"/>
</dbReference>
<dbReference type="PANTHER" id="PTHR24347">
    <property type="entry name" value="SERINE/THREONINE-PROTEIN KINASE"/>
    <property type="match status" value="1"/>
</dbReference>
<evidence type="ECO:0008006" key="10">
    <source>
        <dbReference type="Google" id="ProtNLM"/>
    </source>
</evidence>
<dbReference type="InterPro" id="IPR000253">
    <property type="entry name" value="FHA_dom"/>
</dbReference>
<dbReference type="SMART" id="SM00220">
    <property type="entry name" value="S_TKc"/>
    <property type="match status" value="1"/>
</dbReference>
<dbReference type="PROSITE" id="PS50006">
    <property type="entry name" value="FHA_DOMAIN"/>
    <property type="match status" value="1"/>
</dbReference>
<gene>
    <name evidence="8" type="ORF">B0A49_02127</name>
</gene>
<protein>
    <recommendedName>
        <fullName evidence="10">Serine/threonine-protein kinase fhkC</fullName>
    </recommendedName>
</protein>
<feature type="domain" description="FHA" evidence="6">
    <location>
        <begin position="190"/>
        <end position="242"/>
    </location>
</feature>
<dbReference type="STRING" id="331657.A0A4U0XTJ5"/>
<dbReference type="SMART" id="SM00240">
    <property type="entry name" value="FHA"/>
    <property type="match status" value="1"/>
</dbReference>
<feature type="compositionally biased region" description="Pro residues" evidence="5">
    <location>
        <begin position="85"/>
        <end position="94"/>
    </location>
</feature>
<feature type="compositionally biased region" description="Basic and acidic residues" evidence="5">
    <location>
        <begin position="630"/>
        <end position="643"/>
    </location>
</feature>
<keyword evidence="3 4" id="KW-0067">ATP-binding</keyword>
<dbReference type="PROSITE" id="PS50011">
    <property type="entry name" value="PROTEIN_KINASE_DOM"/>
    <property type="match status" value="1"/>
</dbReference>
<evidence type="ECO:0000256" key="2">
    <source>
        <dbReference type="ARBA" id="ARBA00022741"/>
    </source>
</evidence>
<sequence>MPPKQEKSQLKRSRVSVGEPAEPKKPRRSSRLSQSHEADRTTPVKQSHLPSPLTHKESTATEVTKDGTASPEPQSNRTRQRTPASSPPAPPGLSSPPDDTQPFSQFVYPPAALSYEVADEEAEGVWGYLVPLDGKSGDAMVLKRRSACSVPSTMTNQTDGVSRVDKKEYRKQEESYEKEKSVNGIPAGGYLIGRHPECDRQIDSPTVSNRHCLLFNENKGGDSIAVLEDLSGNGTFVNEAYVGRNKRRELQEGDEIAILSEARFVFRYPQKRDTHGFRQQYTIQEQLGKGHFATVYLCVEKSSGMRYAVKKFEKRSGPSERSKVDGLQQEIAVLMGVSHPNMLCLKDTFDEKDGVYLVLELAPEGELFNWIVMKQKLTEVETRKIFVQLFQGVKYLHERNIVHRDIKPENILLTDKELHIKLADFGLAKIIGEESFTTTLCGTPSYVAPEILESSNHRRYTRAVDVWSLGVVLYICLCGFPPFSDELYSPENPYTLSQQIKLGRFDYPSPYWDSVGDPALDLIDRMLTVDVEQRITIDECLEHPWTTQRDLNPNDSTEGLTGAMDGLDFSKRKVQRERTLLSSINDVKVGRVIDLQPDMPPLKVFEKNAGKPPQPNQGVVDAPDAKSGAQKKEKSPAARRDPNEFMELGGKGDQPLFGDDTGSR</sequence>
<dbReference type="FunFam" id="3.30.200.20:FF:000841">
    <property type="entry name" value="Checkpoint kinase 2-like protein"/>
    <property type="match status" value="1"/>
</dbReference>
<evidence type="ECO:0000256" key="4">
    <source>
        <dbReference type="PROSITE-ProRule" id="PRU10141"/>
    </source>
</evidence>
<dbReference type="SUPFAM" id="SSF56112">
    <property type="entry name" value="Protein kinase-like (PK-like)"/>
    <property type="match status" value="1"/>
</dbReference>
<dbReference type="OrthoDB" id="407410at2759"/>
<feature type="compositionally biased region" description="Basic and acidic residues" evidence="5">
    <location>
        <begin position="162"/>
        <end position="180"/>
    </location>
</feature>
<feature type="region of interest" description="Disordered" evidence="5">
    <location>
        <begin position="1"/>
        <end position="105"/>
    </location>
</feature>
<accession>A0A4U0XTJ5</accession>
<evidence type="ECO:0000256" key="3">
    <source>
        <dbReference type="ARBA" id="ARBA00022840"/>
    </source>
</evidence>
<feature type="domain" description="Protein kinase" evidence="7">
    <location>
        <begin position="281"/>
        <end position="546"/>
    </location>
</feature>
<proteinExistence type="inferred from homology"/>
<dbReference type="GO" id="GO:0005524">
    <property type="term" value="F:ATP binding"/>
    <property type="evidence" value="ECO:0007669"/>
    <property type="project" value="UniProtKB-UniRule"/>
</dbReference>
<evidence type="ECO:0000259" key="7">
    <source>
        <dbReference type="PROSITE" id="PS50011"/>
    </source>
</evidence>
<dbReference type="Pfam" id="PF00069">
    <property type="entry name" value="Pkinase"/>
    <property type="match status" value="1"/>
</dbReference>
<feature type="region of interest" description="Disordered" evidence="5">
    <location>
        <begin position="151"/>
        <end position="180"/>
    </location>
</feature>
<dbReference type="InterPro" id="IPR017441">
    <property type="entry name" value="Protein_kinase_ATP_BS"/>
</dbReference>
<evidence type="ECO:0000256" key="5">
    <source>
        <dbReference type="SAM" id="MobiDB-lite"/>
    </source>
</evidence>
<dbReference type="Gene3D" id="1.10.510.10">
    <property type="entry name" value="Transferase(Phosphotransferase) domain 1"/>
    <property type="match status" value="1"/>
</dbReference>
<evidence type="ECO:0000259" key="6">
    <source>
        <dbReference type="PROSITE" id="PS50006"/>
    </source>
</evidence>
<feature type="compositionally biased region" description="Polar residues" evidence="5">
    <location>
        <begin position="151"/>
        <end position="160"/>
    </location>
</feature>
<dbReference type="Proteomes" id="UP000308768">
    <property type="component" value="Unassembled WGS sequence"/>
</dbReference>
<keyword evidence="9" id="KW-1185">Reference proteome</keyword>
<dbReference type="SUPFAM" id="SSF49879">
    <property type="entry name" value="SMAD/FHA domain"/>
    <property type="match status" value="1"/>
</dbReference>